<dbReference type="AlphaFoldDB" id="A0A0U1L6H2"/>
<evidence type="ECO:0000313" key="3">
    <source>
        <dbReference type="Proteomes" id="UP000049855"/>
    </source>
</evidence>
<accession>A0A0U1L6H2</accession>
<gene>
    <name evidence="2" type="ORF">SpAn4DRAFT_4090</name>
</gene>
<dbReference type="InterPro" id="IPR011104">
    <property type="entry name" value="Hpr_kin/Pase_C"/>
</dbReference>
<dbReference type="GO" id="GO:0006109">
    <property type="term" value="P:regulation of carbohydrate metabolic process"/>
    <property type="evidence" value="ECO:0007669"/>
    <property type="project" value="InterPro"/>
</dbReference>
<protein>
    <submittedName>
        <fullName evidence="2">Serine kinase of the HPr protein, regulates carbohydrate metabolism</fullName>
    </submittedName>
</protein>
<proteinExistence type="predicted"/>
<dbReference type="InterPro" id="IPR027417">
    <property type="entry name" value="P-loop_NTPase"/>
</dbReference>
<dbReference type="GO" id="GO:0005524">
    <property type="term" value="F:ATP binding"/>
    <property type="evidence" value="ECO:0007669"/>
    <property type="project" value="InterPro"/>
</dbReference>
<name>A0A0U1L6H2_9FIRM</name>
<evidence type="ECO:0000259" key="1">
    <source>
        <dbReference type="Pfam" id="PF07475"/>
    </source>
</evidence>
<dbReference type="GO" id="GO:0000155">
    <property type="term" value="F:phosphorelay sensor kinase activity"/>
    <property type="evidence" value="ECO:0007669"/>
    <property type="project" value="InterPro"/>
</dbReference>
<reference evidence="3" key="1">
    <citation type="submission" date="2015-03" db="EMBL/GenBank/DDBJ databases">
        <authorList>
            <person name="Nijsse Bart"/>
        </authorList>
    </citation>
    <scope>NUCLEOTIDE SEQUENCE [LARGE SCALE GENOMIC DNA]</scope>
</reference>
<organism evidence="2 3">
    <name type="scientific">Sporomusa ovata</name>
    <dbReference type="NCBI Taxonomy" id="2378"/>
    <lineage>
        <taxon>Bacteria</taxon>
        <taxon>Bacillati</taxon>
        <taxon>Bacillota</taxon>
        <taxon>Negativicutes</taxon>
        <taxon>Selenomonadales</taxon>
        <taxon>Sporomusaceae</taxon>
        <taxon>Sporomusa</taxon>
    </lineage>
</organism>
<feature type="domain" description="HPr kinase/phosphorylase C-terminal" evidence="1">
    <location>
        <begin position="120"/>
        <end position="169"/>
    </location>
</feature>
<keyword evidence="2" id="KW-0808">Transferase</keyword>
<keyword evidence="3" id="KW-1185">Reference proteome</keyword>
<dbReference type="Gene3D" id="3.40.50.300">
    <property type="entry name" value="P-loop containing nucleotide triphosphate hydrolases"/>
    <property type="match status" value="1"/>
</dbReference>
<dbReference type="Pfam" id="PF07475">
    <property type="entry name" value="Hpr_kinase_C"/>
    <property type="match status" value="1"/>
</dbReference>
<dbReference type="RefSeq" id="WP_021166560.1">
    <property type="nucleotide sequence ID" value="NZ_CTRP01000015.1"/>
</dbReference>
<evidence type="ECO:0000313" key="2">
    <source>
        <dbReference type="EMBL" id="CQR74733.1"/>
    </source>
</evidence>
<dbReference type="EMBL" id="CTRP01000015">
    <property type="protein sequence ID" value="CQR74733.1"/>
    <property type="molecule type" value="Genomic_DNA"/>
</dbReference>
<sequence length="348" mass="38210">MSQCNNKVNSLYRYSAFGIQIDSEIMLPELQQAWGGPADVIICYGAVPDKINVPIKTAYCYQAAVGEFLLRIDGIAVYYVTNGQQITIQPLGDANYSLVRLYLLGTAMGVLLMQRGLVPIHGSTVAINGCGVVFTGVSGAGKSTMAAALLKKGYSLLTDDVSAVASDQNGVFWVQPGYPQQKLWQDAASMIGIDTMVFDRICEDRDKYAVPISAGFRRLSIPITAVYEIVVKPCLNVSIVPIKGVAKLATIMSNTYRVEFVNGLGLKIPHFKQCANIVKQVQVFRLIRPEDTMSLIRQVTMMLQHFRDLGPVCSMLSEDQFVEEVRFGEKTGNYSRVSNISDYGSSSR</sequence>
<keyword evidence="2" id="KW-0418">Kinase</keyword>
<dbReference type="SUPFAM" id="SSF53795">
    <property type="entry name" value="PEP carboxykinase-like"/>
    <property type="match status" value="1"/>
</dbReference>
<dbReference type="Proteomes" id="UP000049855">
    <property type="component" value="Unassembled WGS sequence"/>
</dbReference>